<dbReference type="AlphaFoldDB" id="A0A645JFK0"/>
<dbReference type="GO" id="GO:0016787">
    <property type="term" value="F:hydrolase activity"/>
    <property type="evidence" value="ECO:0007669"/>
    <property type="project" value="UniProtKB-KW"/>
</dbReference>
<dbReference type="EC" id="3.1.26.-" evidence="1"/>
<dbReference type="EMBL" id="VSSQ01138083">
    <property type="protein sequence ID" value="MPN61449.1"/>
    <property type="molecule type" value="Genomic_DNA"/>
</dbReference>
<dbReference type="GO" id="GO:0004540">
    <property type="term" value="F:RNA nuclease activity"/>
    <property type="evidence" value="ECO:0007669"/>
    <property type="project" value="InterPro"/>
</dbReference>
<gene>
    <name evidence="1" type="primary">rng_22</name>
    <name evidence="1" type="ORF">SDC9_209186</name>
</gene>
<dbReference type="GO" id="GO:0005737">
    <property type="term" value="C:cytoplasm"/>
    <property type="evidence" value="ECO:0007669"/>
    <property type="project" value="TreeGrafter"/>
</dbReference>
<name>A0A645JFK0_9ZZZZ</name>
<accession>A0A645JFK0</accession>
<comment type="caution">
    <text evidence="1">The sequence shown here is derived from an EMBL/GenBank/DDBJ whole genome shotgun (WGS) entry which is preliminary data.</text>
</comment>
<reference evidence="1" key="1">
    <citation type="submission" date="2019-08" db="EMBL/GenBank/DDBJ databases">
        <authorList>
            <person name="Kucharzyk K."/>
            <person name="Murdoch R.W."/>
            <person name="Higgins S."/>
            <person name="Loffler F."/>
        </authorList>
    </citation>
    <scope>NUCLEOTIDE SEQUENCE</scope>
</reference>
<dbReference type="PANTHER" id="PTHR30001:SF0">
    <property type="entry name" value="RIBONUCLEASE G"/>
    <property type="match status" value="1"/>
</dbReference>
<sequence length="66" mass="7605">MQDGKLEDFIFEEKDSESFLGNIYKGRVENILPGMEAAFVNIGLKKNAYLYKGDLLSDKFLREKNI</sequence>
<dbReference type="InterPro" id="IPR004659">
    <property type="entry name" value="RNase_E/G"/>
</dbReference>
<dbReference type="SUPFAM" id="SSF50249">
    <property type="entry name" value="Nucleic acid-binding proteins"/>
    <property type="match status" value="1"/>
</dbReference>
<dbReference type="GO" id="GO:0003723">
    <property type="term" value="F:RNA binding"/>
    <property type="evidence" value="ECO:0007669"/>
    <property type="project" value="InterPro"/>
</dbReference>
<dbReference type="Gene3D" id="2.40.50.140">
    <property type="entry name" value="Nucleic acid-binding proteins"/>
    <property type="match status" value="1"/>
</dbReference>
<evidence type="ECO:0000313" key="1">
    <source>
        <dbReference type="EMBL" id="MPN61449.1"/>
    </source>
</evidence>
<keyword evidence="1" id="KW-0378">Hydrolase</keyword>
<proteinExistence type="predicted"/>
<dbReference type="GO" id="GO:0006364">
    <property type="term" value="P:rRNA processing"/>
    <property type="evidence" value="ECO:0007669"/>
    <property type="project" value="TreeGrafter"/>
</dbReference>
<protein>
    <submittedName>
        <fullName evidence="1">Ribonuclease G</fullName>
        <ecNumber evidence="1">3.1.26.-</ecNumber>
    </submittedName>
</protein>
<organism evidence="1">
    <name type="scientific">bioreactor metagenome</name>
    <dbReference type="NCBI Taxonomy" id="1076179"/>
    <lineage>
        <taxon>unclassified sequences</taxon>
        <taxon>metagenomes</taxon>
        <taxon>ecological metagenomes</taxon>
    </lineage>
</organism>
<dbReference type="InterPro" id="IPR012340">
    <property type="entry name" value="NA-bd_OB-fold"/>
</dbReference>
<dbReference type="PANTHER" id="PTHR30001">
    <property type="entry name" value="RIBONUCLEASE"/>
    <property type="match status" value="1"/>
</dbReference>
<dbReference type="CDD" id="cd04453">
    <property type="entry name" value="S1_RNase_E"/>
    <property type="match status" value="1"/>
</dbReference>